<reference evidence="4" key="1">
    <citation type="journal article" date="2023" name="Microb. Genom.">
        <title>Mesoterricola silvestris gen. nov., sp. nov., Mesoterricola sediminis sp. nov., Geothrix oryzae sp. nov., Geothrix edaphica sp. nov., Geothrix rubra sp. nov., and Geothrix limicola sp. nov., six novel members of Acidobacteriota isolated from soils.</title>
        <authorList>
            <person name="Weisberg A.J."/>
            <person name="Pearce E."/>
            <person name="Kramer C.G."/>
            <person name="Chang J.H."/>
            <person name="Clarke C.R."/>
        </authorList>
    </citation>
    <scope>NUCLEOTIDE SEQUENCE</scope>
    <source>
        <strain evidence="4">ND06-05F</strain>
    </source>
</reference>
<sequence>MRERSWSEPHGEGEAVREELKRLRAEVRQLRNRTEGRPLVAQAQGMLRERYALPDAESAFALLQRASQQYNVKLRTLAEAAVSVPRPDGLSALWFPGRARHAMPTLSFEEARNRGVGRGNRSEVLTAVLSQALSVVGTDMGNVQIVDRAEGGLRIERHTGHTEDFVDFFAYVGEDGTSCAKAARDVAQVTVQDVATDPVFSEDARAAILHAGSRACHSVPLTTSSGRCVGMVSAHLERPLRGLTRAQLKALTVVGAEAGEWLSWYDRTVVLDALEHLHTLGLAHGGDSISRRGRGRGCGGVP</sequence>
<organism evidence="4 5">
    <name type="scientific">Streptomyces europaeiscabiei</name>
    <dbReference type="NCBI Taxonomy" id="146819"/>
    <lineage>
        <taxon>Bacteria</taxon>
        <taxon>Bacillati</taxon>
        <taxon>Actinomycetota</taxon>
        <taxon>Actinomycetes</taxon>
        <taxon>Kitasatosporales</taxon>
        <taxon>Streptomycetaceae</taxon>
        <taxon>Streptomyces</taxon>
    </lineage>
</organism>
<protein>
    <submittedName>
        <fullName evidence="4">ANTAR domain-containing protein</fullName>
    </submittedName>
</protein>
<dbReference type="AlphaFoldDB" id="A0AAJ2PT38"/>
<proteinExistence type="predicted"/>
<name>A0AAJ2PT38_9ACTN</name>
<dbReference type="Proteomes" id="UP001273589">
    <property type="component" value="Unassembled WGS sequence"/>
</dbReference>
<feature type="domain" description="ANTAR" evidence="3">
    <location>
        <begin position="20"/>
        <end position="82"/>
    </location>
</feature>
<dbReference type="SUPFAM" id="SSF55781">
    <property type="entry name" value="GAF domain-like"/>
    <property type="match status" value="1"/>
</dbReference>
<keyword evidence="1" id="KW-0805">Transcription regulation</keyword>
<evidence type="ECO:0000259" key="3">
    <source>
        <dbReference type="PROSITE" id="PS50921"/>
    </source>
</evidence>
<dbReference type="Gene3D" id="1.10.10.10">
    <property type="entry name" value="Winged helix-like DNA-binding domain superfamily/Winged helix DNA-binding domain"/>
    <property type="match status" value="1"/>
</dbReference>
<dbReference type="InterPro" id="IPR036388">
    <property type="entry name" value="WH-like_DNA-bd_sf"/>
</dbReference>
<evidence type="ECO:0000313" key="5">
    <source>
        <dbReference type="Proteomes" id="UP001273589"/>
    </source>
</evidence>
<dbReference type="Gene3D" id="3.30.450.40">
    <property type="match status" value="1"/>
</dbReference>
<comment type="caution">
    <text evidence="4">The sequence shown here is derived from an EMBL/GenBank/DDBJ whole genome shotgun (WGS) entry which is preliminary data.</text>
</comment>
<dbReference type="PROSITE" id="PS50921">
    <property type="entry name" value="ANTAR"/>
    <property type="match status" value="1"/>
</dbReference>
<dbReference type="InterPro" id="IPR005561">
    <property type="entry name" value="ANTAR"/>
</dbReference>
<dbReference type="InterPro" id="IPR003018">
    <property type="entry name" value="GAF"/>
</dbReference>
<gene>
    <name evidence="4" type="ORF">PV367_23615</name>
</gene>
<evidence type="ECO:0000256" key="2">
    <source>
        <dbReference type="ARBA" id="ARBA00023163"/>
    </source>
</evidence>
<dbReference type="Pfam" id="PF13185">
    <property type="entry name" value="GAF_2"/>
    <property type="match status" value="1"/>
</dbReference>
<dbReference type="InterPro" id="IPR029016">
    <property type="entry name" value="GAF-like_dom_sf"/>
</dbReference>
<feature type="non-terminal residue" evidence="4">
    <location>
        <position position="302"/>
    </location>
</feature>
<dbReference type="Pfam" id="PF03861">
    <property type="entry name" value="ANTAR"/>
    <property type="match status" value="1"/>
</dbReference>
<dbReference type="GO" id="GO:0003723">
    <property type="term" value="F:RNA binding"/>
    <property type="evidence" value="ECO:0007669"/>
    <property type="project" value="InterPro"/>
</dbReference>
<dbReference type="RefSeq" id="WP_319693945.1">
    <property type="nucleotide sequence ID" value="NZ_JARAWN010000156.1"/>
</dbReference>
<accession>A0AAJ2PT38</accession>
<dbReference type="SMART" id="SM01012">
    <property type="entry name" value="ANTAR"/>
    <property type="match status" value="1"/>
</dbReference>
<evidence type="ECO:0000313" key="4">
    <source>
        <dbReference type="EMBL" id="MDX3132696.1"/>
    </source>
</evidence>
<dbReference type="EMBL" id="JARAWN010000156">
    <property type="protein sequence ID" value="MDX3132696.1"/>
    <property type="molecule type" value="Genomic_DNA"/>
</dbReference>
<keyword evidence="2" id="KW-0804">Transcription</keyword>
<evidence type="ECO:0000256" key="1">
    <source>
        <dbReference type="ARBA" id="ARBA00023015"/>
    </source>
</evidence>